<protein>
    <recommendedName>
        <fullName evidence="2">DUF2080 family transposase-associated protein</fullName>
    </recommendedName>
</protein>
<dbReference type="NCBIfam" id="NF033496">
    <property type="entry name" value="DUF2080_fam_acc"/>
    <property type="match status" value="1"/>
</dbReference>
<reference evidence="1" key="1">
    <citation type="submission" date="2013-08" db="EMBL/GenBank/DDBJ databases">
        <authorList>
            <person name="Mendez C."/>
            <person name="Richter M."/>
            <person name="Ferrer M."/>
            <person name="Sanchez J."/>
        </authorList>
    </citation>
    <scope>NUCLEOTIDE SEQUENCE</scope>
</reference>
<proteinExistence type="predicted"/>
<dbReference type="InterPro" id="IPR019205">
    <property type="entry name" value="DUF2080_transposon-encoded"/>
</dbReference>
<dbReference type="Pfam" id="PF09853">
    <property type="entry name" value="DUF2080"/>
    <property type="match status" value="1"/>
</dbReference>
<reference evidence="1" key="2">
    <citation type="journal article" date="2014" name="ISME J.">
        <title>Microbial stratification in low pH oxic and suboxic macroscopic growths along an acid mine drainage.</title>
        <authorList>
            <person name="Mendez-Garcia C."/>
            <person name="Mesa V."/>
            <person name="Sprenger R.R."/>
            <person name="Richter M."/>
            <person name="Diez M.S."/>
            <person name="Solano J."/>
            <person name="Bargiela R."/>
            <person name="Golyshina O.V."/>
            <person name="Manteca A."/>
            <person name="Ramos J.L."/>
            <person name="Gallego J.R."/>
            <person name="Llorente I."/>
            <person name="Martins Dos Santos V.A."/>
            <person name="Jensen O.N."/>
            <person name="Pelaez A.I."/>
            <person name="Sanchez J."/>
            <person name="Ferrer M."/>
        </authorList>
    </citation>
    <scope>NUCLEOTIDE SEQUENCE</scope>
</reference>
<dbReference type="AlphaFoldDB" id="T1CZ66"/>
<dbReference type="EMBL" id="AUZX01002889">
    <property type="protein sequence ID" value="EQD75470.1"/>
    <property type="molecule type" value="Genomic_DNA"/>
</dbReference>
<accession>T1CZ66</accession>
<evidence type="ECO:0008006" key="2">
    <source>
        <dbReference type="Google" id="ProtNLM"/>
    </source>
</evidence>
<name>T1CZ66_9ZZZZ</name>
<organism evidence="1">
    <name type="scientific">mine drainage metagenome</name>
    <dbReference type="NCBI Taxonomy" id="410659"/>
    <lineage>
        <taxon>unclassified sequences</taxon>
        <taxon>metagenomes</taxon>
        <taxon>ecological metagenomes</taxon>
    </lineage>
</organism>
<evidence type="ECO:0000313" key="1">
    <source>
        <dbReference type="EMBL" id="EQD75470.1"/>
    </source>
</evidence>
<gene>
    <name evidence="1" type="ORF">B1A_03956</name>
</gene>
<comment type="caution">
    <text evidence="1">The sequence shown here is derived from an EMBL/GenBank/DDBJ whole genome shotgun (WGS) entry which is preliminary data.</text>
</comment>
<sequence length="65" mass="7539">MVRRLELETGKLILSEDEIEGFLERTVTPIGMSGKANVPKRYIGRRVYVIITKNDGKFKSDRKRE</sequence>